<keyword evidence="2" id="KW-1185">Reference proteome</keyword>
<organism evidence="1 2">
    <name type="scientific">Polaribacter batillariae</name>
    <dbReference type="NCBI Taxonomy" id="2808900"/>
    <lineage>
        <taxon>Bacteria</taxon>
        <taxon>Pseudomonadati</taxon>
        <taxon>Bacteroidota</taxon>
        <taxon>Flavobacteriia</taxon>
        <taxon>Flavobacteriales</taxon>
        <taxon>Flavobacteriaceae</taxon>
    </lineage>
</organism>
<evidence type="ECO:0000313" key="2">
    <source>
        <dbReference type="Proteomes" id="UP000663935"/>
    </source>
</evidence>
<protein>
    <recommendedName>
        <fullName evidence="3">Lipoprotein</fullName>
    </recommendedName>
</protein>
<gene>
    <name evidence="1" type="ORF">JL193_15195</name>
</gene>
<name>A0ABX7SVB3_9FLAO</name>
<dbReference type="RefSeq" id="WP_207971589.1">
    <property type="nucleotide sequence ID" value="NZ_CP071795.1"/>
</dbReference>
<dbReference type="Proteomes" id="UP000663935">
    <property type="component" value="Chromosome"/>
</dbReference>
<sequence>MKHFFLKTVLFIFAFTLSNCEKNDPEEQLPPITQTGANTFGAIVDGRAFTPADSFSTTPGTPKFKGLQVYVGNNFKTSNGDDKWTISTGNFKINPSIYLYIYIPSLKDLSTNYIVDSSDGLEDSDLSNAHIYCHINGNNNTYLSTVNSGIIEFTRLDIANGIYSGTLSVKLKNKDDENDIIEITNGRFDINLNTVNK</sequence>
<proteinExistence type="predicted"/>
<evidence type="ECO:0000313" key="1">
    <source>
        <dbReference type="EMBL" id="QTD37418.1"/>
    </source>
</evidence>
<accession>A0ABX7SVB3</accession>
<evidence type="ECO:0008006" key="3">
    <source>
        <dbReference type="Google" id="ProtNLM"/>
    </source>
</evidence>
<dbReference type="EMBL" id="CP071795">
    <property type="protein sequence ID" value="QTD37418.1"/>
    <property type="molecule type" value="Genomic_DNA"/>
</dbReference>
<reference evidence="1 2" key="1">
    <citation type="submission" date="2021-03" db="EMBL/GenBank/DDBJ databases">
        <title>Complete genome of Polaribacter_sp.G4M1.</title>
        <authorList>
            <person name="Jeong S.W."/>
            <person name="Bae J.W."/>
        </authorList>
    </citation>
    <scope>NUCLEOTIDE SEQUENCE [LARGE SCALE GENOMIC DNA]</scope>
    <source>
        <strain evidence="1 2">G4M1</strain>
    </source>
</reference>